<proteinExistence type="predicted"/>
<keyword evidence="2" id="KW-1003">Cell membrane</keyword>
<evidence type="ECO:0000313" key="7">
    <source>
        <dbReference type="EMBL" id="SDX41890.1"/>
    </source>
</evidence>
<protein>
    <submittedName>
        <fullName evidence="7">Membrane protein</fullName>
    </submittedName>
</protein>
<feature type="transmembrane region" description="Helical" evidence="6">
    <location>
        <begin position="236"/>
        <end position="258"/>
    </location>
</feature>
<keyword evidence="3 6" id="KW-0812">Transmembrane</keyword>
<feature type="transmembrane region" description="Helical" evidence="6">
    <location>
        <begin position="54"/>
        <end position="76"/>
    </location>
</feature>
<sequence>MTKIERHIVNLAPIAWLINKSKTLVIPGFRGLPLYDVVRFFFRQINKVGLNERAAAISFNFIMAMPAALLFLFALVPYFPASASFETEILKLFKDISPDSATYRFIKDILDGLLEKHVGVFSFGFILLIFYASNAIIGIIRTFDRSIQEQKGFFLYQRWRAIRLTGILVLLVIASALVLIGQEQLTGLLKNLFHMRRRARLPWWNGIRWFIITGLLFYCVAMIYKFAPSVKKRWHLVSPGSLLATALILVTTIAFSSWVSLFASSNYNRVYGSIGTVLILMLLIYINSLILLIGFELNVSITYLTRKAEERNT</sequence>
<comment type="subcellular location">
    <subcellularLocation>
        <location evidence="1">Cell membrane</location>
        <topology evidence="1">Multi-pass membrane protein</topology>
    </subcellularLocation>
</comment>
<dbReference type="AlphaFoldDB" id="A0A8X8IEW0"/>
<dbReference type="RefSeq" id="WP_092725992.1">
    <property type="nucleotide sequence ID" value="NZ_FNNO01000015.1"/>
</dbReference>
<reference evidence="7 8" key="1">
    <citation type="submission" date="2016-10" db="EMBL/GenBank/DDBJ databases">
        <authorList>
            <person name="Varghese N."/>
            <person name="Submissions S."/>
        </authorList>
    </citation>
    <scope>NUCLEOTIDE SEQUENCE [LARGE SCALE GENOMIC DNA]</scope>
    <source>
        <strain evidence="7 8">DSM 25353</strain>
    </source>
</reference>
<evidence type="ECO:0000256" key="2">
    <source>
        <dbReference type="ARBA" id="ARBA00022475"/>
    </source>
</evidence>
<dbReference type="PANTHER" id="PTHR30213:SF0">
    <property type="entry name" value="UPF0761 MEMBRANE PROTEIN YIHY"/>
    <property type="match status" value="1"/>
</dbReference>
<keyword evidence="5 6" id="KW-0472">Membrane</keyword>
<dbReference type="PANTHER" id="PTHR30213">
    <property type="entry name" value="INNER MEMBRANE PROTEIN YHJD"/>
    <property type="match status" value="1"/>
</dbReference>
<dbReference type="GO" id="GO:0005886">
    <property type="term" value="C:plasma membrane"/>
    <property type="evidence" value="ECO:0007669"/>
    <property type="project" value="UniProtKB-SubCell"/>
</dbReference>
<comment type="caution">
    <text evidence="7">The sequence shown here is derived from an EMBL/GenBank/DDBJ whole genome shotgun (WGS) entry which is preliminary data.</text>
</comment>
<evidence type="ECO:0000256" key="5">
    <source>
        <dbReference type="ARBA" id="ARBA00023136"/>
    </source>
</evidence>
<feature type="transmembrane region" description="Helical" evidence="6">
    <location>
        <begin position="270"/>
        <end position="297"/>
    </location>
</feature>
<feature type="transmembrane region" description="Helical" evidence="6">
    <location>
        <begin position="161"/>
        <end position="181"/>
    </location>
</feature>
<feature type="transmembrane region" description="Helical" evidence="6">
    <location>
        <begin position="120"/>
        <end position="140"/>
    </location>
</feature>
<organism evidence="7 8">
    <name type="scientific">Hydrobacter penzbergensis</name>
    <dbReference type="NCBI Taxonomy" id="1235997"/>
    <lineage>
        <taxon>Bacteria</taxon>
        <taxon>Pseudomonadati</taxon>
        <taxon>Bacteroidota</taxon>
        <taxon>Chitinophagia</taxon>
        <taxon>Chitinophagales</taxon>
        <taxon>Chitinophagaceae</taxon>
        <taxon>Hydrobacter</taxon>
    </lineage>
</organism>
<evidence type="ECO:0000256" key="4">
    <source>
        <dbReference type="ARBA" id="ARBA00022989"/>
    </source>
</evidence>
<evidence type="ECO:0000256" key="1">
    <source>
        <dbReference type="ARBA" id="ARBA00004651"/>
    </source>
</evidence>
<dbReference type="Pfam" id="PF03631">
    <property type="entry name" value="Virul_fac_BrkB"/>
    <property type="match status" value="1"/>
</dbReference>
<dbReference type="InterPro" id="IPR017039">
    <property type="entry name" value="Virul_fac_BrkB"/>
</dbReference>
<evidence type="ECO:0000256" key="6">
    <source>
        <dbReference type="SAM" id="Phobius"/>
    </source>
</evidence>
<dbReference type="PIRSF" id="PIRSF035875">
    <property type="entry name" value="RNase_BN"/>
    <property type="match status" value="1"/>
</dbReference>
<keyword evidence="8" id="KW-1185">Reference proteome</keyword>
<name>A0A8X8IEW0_9BACT</name>
<dbReference type="Proteomes" id="UP000198711">
    <property type="component" value="Unassembled WGS sequence"/>
</dbReference>
<feature type="transmembrane region" description="Helical" evidence="6">
    <location>
        <begin position="201"/>
        <end position="224"/>
    </location>
</feature>
<dbReference type="NCBIfam" id="TIGR00765">
    <property type="entry name" value="yihY_not_rbn"/>
    <property type="match status" value="1"/>
</dbReference>
<accession>A0A8X8IEW0</accession>
<dbReference type="EMBL" id="FNNO01000015">
    <property type="protein sequence ID" value="SDX41890.1"/>
    <property type="molecule type" value="Genomic_DNA"/>
</dbReference>
<evidence type="ECO:0000313" key="8">
    <source>
        <dbReference type="Proteomes" id="UP000198711"/>
    </source>
</evidence>
<evidence type="ECO:0000256" key="3">
    <source>
        <dbReference type="ARBA" id="ARBA00022692"/>
    </source>
</evidence>
<keyword evidence="4 6" id="KW-1133">Transmembrane helix</keyword>
<gene>
    <name evidence="7" type="ORF">SAMN05444410_11570</name>
</gene>